<dbReference type="InterPro" id="IPR004942">
    <property type="entry name" value="Roadblock/LAMTOR2_dom"/>
</dbReference>
<comment type="similarity">
    <text evidence="1">Belongs to the GAMAD family.</text>
</comment>
<dbReference type="SMART" id="SM00960">
    <property type="entry name" value="Robl_LC7"/>
    <property type="match status" value="1"/>
</dbReference>
<dbReference type="PANTHER" id="PTHR10779">
    <property type="entry name" value="DYNEIN LIGHT CHAIN ROADBLOCK"/>
    <property type="match status" value="1"/>
</dbReference>
<reference evidence="3 4" key="1">
    <citation type="journal article" date="2020" name="G3 (Bethesda)">
        <title>Improved Reference Genome for Cyclotella cryptica CCMP332, a Model for Cell Wall Morphogenesis, Salinity Adaptation, and Lipid Production in Diatoms (Bacillariophyta).</title>
        <authorList>
            <person name="Roberts W.R."/>
            <person name="Downey K.M."/>
            <person name="Ruck E.C."/>
            <person name="Traller J.C."/>
            <person name="Alverson A.J."/>
        </authorList>
    </citation>
    <scope>NUCLEOTIDE SEQUENCE [LARGE SCALE GENOMIC DNA]</scope>
    <source>
        <strain evidence="3 4">CCMP332</strain>
    </source>
</reference>
<evidence type="ECO:0000313" key="3">
    <source>
        <dbReference type="EMBL" id="KAL3794790.1"/>
    </source>
</evidence>
<accession>A0ABD3Q9I6</accession>
<sequence>MSTQTAESSTLYNPPNAVEMEETIARIRSHKGVECVIIMDRRGAVIQSTLNDEQSSAHATALSDLTARASHIIGMMNQNDSDDGDDELTFLRIRSKQREVMISPEKGFILVVIQNHHLMGS</sequence>
<dbReference type="Pfam" id="PF03259">
    <property type="entry name" value="Robl_LC7"/>
    <property type="match status" value="1"/>
</dbReference>
<comment type="caution">
    <text evidence="3">The sequence shown here is derived from an EMBL/GenBank/DDBJ whole genome shotgun (WGS) entry which is preliminary data.</text>
</comment>
<proteinExistence type="inferred from homology"/>
<organism evidence="3 4">
    <name type="scientific">Cyclotella cryptica</name>
    <dbReference type="NCBI Taxonomy" id="29204"/>
    <lineage>
        <taxon>Eukaryota</taxon>
        <taxon>Sar</taxon>
        <taxon>Stramenopiles</taxon>
        <taxon>Ochrophyta</taxon>
        <taxon>Bacillariophyta</taxon>
        <taxon>Coscinodiscophyceae</taxon>
        <taxon>Thalassiosirophycidae</taxon>
        <taxon>Stephanodiscales</taxon>
        <taxon>Stephanodiscaceae</taxon>
        <taxon>Cyclotella</taxon>
    </lineage>
</organism>
<evidence type="ECO:0000256" key="1">
    <source>
        <dbReference type="ARBA" id="ARBA00007191"/>
    </source>
</evidence>
<evidence type="ECO:0000313" key="4">
    <source>
        <dbReference type="Proteomes" id="UP001516023"/>
    </source>
</evidence>
<protein>
    <recommendedName>
        <fullName evidence="2">Roadblock/LAMTOR2 domain-containing protein</fullName>
    </recommendedName>
</protein>
<name>A0ABD3Q9I6_9STRA</name>
<feature type="domain" description="Roadblock/LAMTOR2" evidence="2">
    <location>
        <begin position="20"/>
        <end position="114"/>
    </location>
</feature>
<gene>
    <name evidence="3" type="ORF">HJC23_012800</name>
</gene>
<dbReference type="EMBL" id="JABMIG020000077">
    <property type="protein sequence ID" value="KAL3794790.1"/>
    <property type="molecule type" value="Genomic_DNA"/>
</dbReference>
<dbReference type="Proteomes" id="UP001516023">
    <property type="component" value="Unassembled WGS sequence"/>
</dbReference>
<keyword evidence="4" id="KW-1185">Reference proteome</keyword>
<evidence type="ECO:0000259" key="2">
    <source>
        <dbReference type="SMART" id="SM00960"/>
    </source>
</evidence>
<dbReference type="Gene3D" id="3.30.450.30">
    <property type="entry name" value="Dynein light chain 2a, cytoplasmic"/>
    <property type="match status" value="1"/>
</dbReference>
<dbReference type="AlphaFoldDB" id="A0ABD3Q9I6"/>
<dbReference type="SUPFAM" id="SSF103196">
    <property type="entry name" value="Roadblock/LC7 domain"/>
    <property type="match status" value="1"/>
</dbReference>